<evidence type="ECO:0000313" key="2">
    <source>
        <dbReference type="Proteomes" id="UP001370490"/>
    </source>
</evidence>
<dbReference type="Proteomes" id="UP001370490">
    <property type="component" value="Unassembled WGS sequence"/>
</dbReference>
<dbReference type="EMBL" id="JBAMMX010000022">
    <property type="protein sequence ID" value="KAK6918531.1"/>
    <property type="molecule type" value="Genomic_DNA"/>
</dbReference>
<name>A0AAN8UUX9_9MAGN</name>
<evidence type="ECO:0008006" key="3">
    <source>
        <dbReference type="Google" id="ProtNLM"/>
    </source>
</evidence>
<reference evidence="1 2" key="1">
    <citation type="submission" date="2023-12" db="EMBL/GenBank/DDBJ databases">
        <title>A high-quality genome assembly for Dillenia turbinata (Dilleniales).</title>
        <authorList>
            <person name="Chanderbali A."/>
        </authorList>
    </citation>
    <scope>NUCLEOTIDE SEQUENCE [LARGE SCALE GENOMIC DNA]</scope>
    <source>
        <strain evidence="1">LSX21</strain>
        <tissue evidence="1">Leaf</tissue>
    </source>
</reference>
<comment type="caution">
    <text evidence="1">The sequence shown here is derived from an EMBL/GenBank/DDBJ whole genome shotgun (WGS) entry which is preliminary data.</text>
</comment>
<keyword evidence="2" id="KW-1185">Reference proteome</keyword>
<gene>
    <name evidence="1" type="ORF">RJ641_016953</name>
</gene>
<dbReference type="AlphaFoldDB" id="A0AAN8UUX9"/>
<protein>
    <recommendedName>
        <fullName evidence="3">Dirigent protein</fullName>
    </recommendedName>
</protein>
<sequence length="134" mass="14456">MFSIKQIGGYEIRVCFYYTMARGSECDHCYAFGKVVRPTFTNEDPSSGHSYEGANQILSISGTFVINGSTGDAVGSLGLRLSNGPPGEVLEGIVQGPLIAANNVLFYTKYVKFTYGAPPTPIGILISEVLKLRH</sequence>
<evidence type="ECO:0000313" key="1">
    <source>
        <dbReference type="EMBL" id="KAK6918531.1"/>
    </source>
</evidence>
<accession>A0AAN8UUX9</accession>
<organism evidence="1 2">
    <name type="scientific">Dillenia turbinata</name>
    <dbReference type="NCBI Taxonomy" id="194707"/>
    <lineage>
        <taxon>Eukaryota</taxon>
        <taxon>Viridiplantae</taxon>
        <taxon>Streptophyta</taxon>
        <taxon>Embryophyta</taxon>
        <taxon>Tracheophyta</taxon>
        <taxon>Spermatophyta</taxon>
        <taxon>Magnoliopsida</taxon>
        <taxon>eudicotyledons</taxon>
        <taxon>Gunneridae</taxon>
        <taxon>Pentapetalae</taxon>
        <taxon>Dilleniales</taxon>
        <taxon>Dilleniaceae</taxon>
        <taxon>Dillenia</taxon>
    </lineage>
</organism>
<proteinExistence type="predicted"/>